<feature type="compositionally biased region" description="Low complexity" evidence="1">
    <location>
        <begin position="323"/>
        <end position="335"/>
    </location>
</feature>
<feature type="domain" description="DUF8035" evidence="2">
    <location>
        <begin position="539"/>
        <end position="590"/>
    </location>
</feature>
<feature type="compositionally biased region" description="Low complexity" evidence="1">
    <location>
        <begin position="171"/>
        <end position="187"/>
    </location>
</feature>
<feature type="region of interest" description="Disordered" evidence="1">
    <location>
        <begin position="505"/>
        <end position="536"/>
    </location>
</feature>
<organism evidence="3 4">
    <name type="scientific">Tuber borchii</name>
    <name type="common">White truffle</name>
    <dbReference type="NCBI Taxonomy" id="42251"/>
    <lineage>
        <taxon>Eukaryota</taxon>
        <taxon>Fungi</taxon>
        <taxon>Dikarya</taxon>
        <taxon>Ascomycota</taxon>
        <taxon>Pezizomycotina</taxon>
        <taxon>Pezizomycetes</taxon>
        <taxon>Pezizales</taxon>
        <taxon>Tuberaceae</taxon>
        <taxon>Tuber</taxon>
    </lineage>
</organism>
<sequence>MDYRRQQSPHRNRRKLRDDPHRMSTGSLPGSAESYYGGPPVPPAPAPPYNNAHSVPHSPISSNESIGMYPPASRPGHMHHPPPHQGYPSTPAPPPPGIRGGDAGHMYNGGRPRNMQAGNRQNVIHQQPPQHMQDYDPHSEFDYRSHPGRAPPAAQQGSRSSSRTRDTRDLSPPGSAGGSSNFSGGSFDPLDRLKSYVVPSDSRRPNREYRLDGPLPGERDLRGAGGTVYNPANGNRPVLGGERRRERSRSRGPQGLGLSSVSGDGLSDDQYFDEHHAFDPRPGGRRMVSSGIAGSNAGALVRSRSRSAPPESRAMIPQRAPASESDGSSSSSSSGTAPQPGTGIRLEYAGNSVDITYTGSGGKPVSIGSITINTTARTTAIPISPTTQAITAPPMQAIAAPPSAPAPAALPAPPPPPVQPVMIPPPPAPAAVPPPGIEPLMLPPPPAPAIPGSMPGPMPGSMPGPMPGPMPRQDMGIYGDDERGMRDHMFRSMEALALEPRYDDRGRGREIMPPGGMRALSRRRRSQSRSRKSADDELRWTKISRDIVARRAVEVKGYDFEEQPDSIVVFQVLNEDEIDELIDLSERIRSGEVRVIRRDDSGREHKRHRRRHSQRRQRSHSRSQSMHGYPSIGGPGPSANRPPPAKPAIVIPAPDPPPTEAPAPPPQPPVEPSGARGGRPTEDPNRPGTYIGYSRNPPRSAATSGPY</sequence>
<evidence type="ECO:0000256" key="1">
    <source>
        <dbReference type="SAM" id="MobiDB-lite"/>
    </source>
</evidence>
<protein>
    <recommendedName>
        <fullName evidence="2">DUF8035 domain-containing protein</fullName>
    </recommendedName>
</protein>
<dbReference type="STRING" id="42251.A0A2T7A9N3"/>
<proteinExistence type="predicted"/>
<feature type="compositionally biased region" description="Basic and acidic residues" evidence="1">
    <location>
        <begin position="201"/>
        <end position="222"/>
    </location>
</feature>
<dbReference type="AlphaFoldDB" id="A0A2T7A9N3"/>
<dbReference type="Pfam" id="PF26118">
    <property type="entry name" value="DUF8035"/>
    <property type="match status" value="1"/>
</dbReference>
<dbReference type="OrthoDB" id="5428245at2759"/>
<name>A0A2T7A9N3_TUBBO</name>
<feature type="compositionally biased region" description="Basic residues" evidence="1">
    <location>
        <begin position="520"/>
        <end position="531"/>
    </location>
</feature>
<dbReference type="Proteomes" id="UP000244722">
    <property type="component" value="Unassembled WGS sequence"/>
</dbReference>
<feature type="compositionally biased region" description="Low complexity" evidence="1">
    <location>
        <begin position="256"/>
        <end position="265"/>
    </location>
</feature>
<feature type="compositionally biased region" description="Basic and acidic residues" evidence="1">
    <location>
        <begin position="133"/>
        <end position="145"/>
    </location>
</feature>
<dbReference type="InterPro" id="IPR058348">
    <property type="entry name" value="DUF8035"/>
</dbReference>
<gene>
    <name evidence="3" type="ORF">B9Z19DRAFT_960829</name>
</gene>
<feature type="compositionally biased region" description="Basic residues" evidence="1">
    <location>
        <begin position="604"/>
        <end position="621"/>
    </location>
</feature>
<feature type="compositionally biased region" description="Polar residues" evidence="1">
    <location>
        <begin position="116"/>
        <end position="130"/>
    </location>
</feature>
<keyword evidence="4" id="KW-1185">Reference proteome</keyword>
<feature type="region of interest" description="Disordered" evidence="1">
    <location>
        <begin position="1"/>
        <end position="345"/>
    </location>
</feature>
<evidence type="ECO:0000313" key="4">
    <source>
        <dbReference type="Proteomes" id="UP000244722"/>
    </source>
</evidence>
<reference evidence="3 4" key="1">
    <citation type="submission" date="2017-04" db="EMBL/GenBank/DDBJ databases">
        <title>Draft genome sequence of Tuber borchii Vittad., a whitish edible truffle.</title>
        <authorList>
            <consortium name="DOE Joint Genome Institute"/>
            <person name="Murat C."/>
            <person name="Kuo A."/>
            <person name="Barry K.W."/>
            <person name="Clum A."/>
            <person name="Dockter R.B."/>
            <person name="Fauchery L."/>
            <person name="Iotti M."/>
            <person name="Kohler A."/>
            <person name="Labutti K."/>
            <person name="Lindquist E.A."/>
            <person name="Lipzen A."/>
            <person name="Ohm R.A."/>
            <person name="Wang M."/>
            <person name="Grigoriev I.V."/>
            <person name="Zambonelli A."/>
            <person name="Martin F.M."/>
        </authorList>
    </citation>
    <scope>NUCLEOTIDE SEQUENCE [LARGE SCALE GENOMIC DNA]</scope>
    <source>
        <strain evidence="3 4">Tbo3840</strain>
    </source>
</reference>
<feature type="compositionally biased region" description="Pro residues" evidence="1">
    <location>
        <begin position="653"/>
        <end position="671"/>
    </location>
</feature>
<evidence type="ECO:0000259" key="2">
    <source>
        <dbReference type="Pfam" id="PF26118"/>
    </source>
</evidence>
<accession>A0A2T7A9N3</accession>
<dbReference type="EMBL" id="NESQ01000001">
    <property type="protein sequence ID" value="PUU84433.1"/>
    <property type="molecule type" value="Genomic_DNA"/>
</dbReference>
<feature type="compositionally biased region" description="Pro residues" evidence="1">
    <location>
        <begin position="39"/>
        <end position="48"/>
    </location>
</feature>
<evidence type="ECO:0000313" key="3">
    <source>
        <dbReference type="EMBL" id="PUU84433.1"/>
    </source>
</evidence>
<comment type="caution">
    <text evidence="3">The sequence shown here is derived from an EMBL/GenBank/DDBJ whole genome shotgun (WGS) entry which is preliminary data.</text>
</comment>
<feature type="region of interest" description="Disordered" evidence="1">
    <location>
        <begin position="599"/>
        <end position="707"/>
    </location>
</feature>